<protein>
    <submittedName>
        <fullName evidence="10">(salmon louse) hypothetical protein</fullName>
    </submittedName>
</protein>
<dbReference type="SUPFAM" id="SSF49899">
    <property type="entry name" value="Concanavalin A-like lectins/glucanases"/>
    <property type="match status" value="3"/>
</dbReference>
<accession>A0A7R8CUQ0</accession>
<evidence type="ECO:0000256" key="5">
    <source>
        <dbReference type="SAM" id="MobiDB-lite"/>
    </source>
</evidence>
<keyword evidence="6" id="KW-1133">Transmembrane helix</keyword>
<feature type="domain" description="EGF-like" evidence="8">
    <location>
        <begin position="972"/>
        <end position="1008"/>
    </location>
</feature>
<evidence type="ECO:0000259" key="9">
    <source>
        <dbReference type="PROSITE" id="PS51465"/>
    </source>
</evidence>
<keyword evidence="3" id="KW-0325">Glycoprotein</keyword>
<dbReference type="Proteomes" id="UP000675881">
    <property type="component" value="Chromosome 5"/>
</dbReference>
<feature type="compositionally biased region" description="Low complexity" evidence="5">
    <location>
        <begin position="15"/>
        <end position="32"/>
    </location>
</feature>
<organism evidence="10 11">
    <name type="scientific">Lepeophtheirus salmonis</name>
    <name type="common">Salmon louse</name>
    <name type="synonym">Caligus salmonis</name>
    <dbReference type="NCBI Taxonomy" id="72036"/>
    <lineage>
        <taxon>Eukaryota</taxon>
        <taxon>Metazoa</taxon>
        <taxon>Ecdysozoa</taxon>
        <taxon>Arthropoda</taxon>
        <taxon>Crustacea</taxon>
        <taxon>Multicrustacea</taxon>
        <taxon>Hexanauplia</taxon>
        <taxon>Copepoda</taxon>
        <taxon>Siphonostomatoida</taxon>
        <taxon>Caligidae</taxon>
        <taxon>Lepeophtheirus</taxon>
    </lineage>
</organism>
<feature type="domain" description="Kazal-like" evidence="9">
    <location>
        <begin position="711"/>
        <end position="762"/>
    </location>
</feature>
<dbReference type="PROSITE" id="PS00022">
    <property type="entry name" value="EGF_1"/>
    <property type="match status" value="4"/>
</dbReference>
<evidence type="ECO:0000313" key="11">
    <source>
        <dbReference type="Proteomes" id="UP000675881"/>
    </source>
</evidence>
<feature type="compositionally biased region" description="Low complexity" evidence="5">
    <location>
        <begin position="60"/>
        <end position="73"/>
    </location>
</feature>
<dbReference type="Gene3D" id="3.30.60.30">
    <property type="match status" value="7"/>
</dbReference>
<feature type="domain" description="EGF-like" evidence="8">
    <location>
        <begin position="1460"/>
        <end position="1496"/>
    </location>
</feature>
<evidence type="ECO:0000259" key="7">
    <source>
        <dbReference type="PROSITE" id="PS50025"/>
    </source>
</evidence>
<dbReference type="InterPro" id="IPR000742">
    <property type="entry name" value="EGF"/>
</dbReference>
<keyword evidence="6" id="KW-0472">Membrane</keyword>
<feature type="compositionally biased region" description="Polar residues" evidence="5">
    <location>
        <begin position="108"/>
        <end position="132"/>
    </location>
</feature>
<keyword evidence="11" id="KW-1185">Reference proteome</keyword>
<dbReference type="Gene3D" id="2.10.25.10">
    <property type="entry name" value="Laminin"/>
    <property type="match status" value="4"/>
</dbReference>
<dbReference type="SMART" id="SM00057">
    <property type="entry name" value="FIMAC"/>
    <property type="match status" value="4"/>
</dbReference>
<keyword evidence="2 4" id="KW-1015">Disulfide bond</keyword>
<feature type="region of interest" description="Disordered" evidence="5">
    <location>
        <begin position="1"/>
        <end position="73"/>
    </location>
</feature>
<feature type="region of interest" description="Disordered" evidence="5">
    <location>
        <begin position="94"/>
        <end position="172"/>
    </location>
</feature>
<keyword evidence="4" id="KW-0245">EGF-like domain</keyword>
<feature type="domain" description="Kazal-like" evidence="9">
    <location>
        <begin position="428"/>
        <end position="478"/>
    </location>
</feature>
<dbReference type="CDD" id="cd00110">
    <property type="entry name" value="LamG"/>
    <property type="match status" value="3"/>
</dbReference>
<dbReference type="InterPro" id="IPR001791">
    <property type="entry name" value="Laminin_G"/>
</dbReference>
<dbReference type="CDD" id="cd00055">
    <property type="entry name" value="EGF_Lam"/>
    <property type="match status" value="1"/>
</dbReference>
<evidence type="ECO:0000256" key="4">
    <source>
        <dbReference type="PROSITE-ProRule" id="PRU00076"/>
    </source>
</evidence>
<dbReference type="Gene3D" id="2.60.120.200">
    <property type="match status" value="3"/>
</dbReference>
<dbReference type="InterPro" id="IPR003884">
    <property type="entry name" value="FacI_MAC"/>
</dbReference>
<feature type="domain" description="Kazal-like" evidence="9">
    <location>
        <begin position="638"/>
        <end position="693"/>
    </location>
</feature>
<keyword evidence="1" id="KW-0677">Repeat</keyword>
<keyword evidence="6" id="KW-0812">Transmembrane</keyword>
<dbReference type="GO" id="GO:0005509">
    <property type="term" value="F:calcium ion binding"/>
    <property type="evidence" value="ECO:0007669"/>
    <property type="project" value="InterPro"/>
</dbReference>
<dbReference type="Pfam" id="PF07648">
    <property type="entry name" value="Kazal_2"/>
    <property type="match status" value="7"/>
</dbReference>
<comment type="caution">
    <text evidence="4">Lacks conserved residue(s) required for the propagation of feature annotation.</text>
</comment>
<dbReference type="InterPro" id="IPR036058">
    <property type="entry name" value="Kazal_dom_sf"/>
</dbReference>
<evidence type="ECO:0000256" key="1">
    <source>
        <dbReference type="ARBA" id="ARBA00022737"/>
    </source>
</evidence>
<dbReference type="OrthoDB" id="6359541at2759"/>
<feature type="domain" description="EGF-like" evidence="8">
    <location>
        <begin position="1237"/>
        <end position="1273"/>
    </location>
</feature>
<dbReference type="Pfam" id="PF00008">
    <property type="entry name" value="EGF"/>
    <property type="match status" value="4"/>
</dbReference>
<sequence>MRSIRFSDQVFSDESPSSSSSRRNPSNNIRNPEFSENYNLRECPPRGNSYSSLPRRRPHSSSVNNGGRGSVSRSYAIDSQDYFDEIDYRGNNYLNRSGSSADLPKIPRSTSNGGRESILKNGSSTNYKNSYDSVDRSRPPGILSSKHKNFKSHGNSYNRTVSSTDKTDDEDYPAVGKPVSTVQIIATPHRPCCSKMRSPIAWTSFLALLILAIIAGVGTIFYYNGGLSWSLVKEYTESSSSSNAKQQHTRLQIAKSCDDENPCPFGGVCVHMEDSTIECQCKDTCPYAYTPVCGSDQVTYDNECKMKLAICRKKKRLKKVHSGICGINSCLKLSCPDYSRCIPSYDGSSAKCVCPEPCKESNNRSAIVCGSDGKDYSSDCHLQRIACQNRIPGLEVRYKGPCNPCSGFNCDVLRFQECHVLPIDQDKQERIPRCMCNTDCSDKTSPVCASNGQTVSNQNIICRRLLDLHIVYPDTCSKGVNPCKLLNCDWGQECEISKQGITNCVCPQQCEPIIRPICGSDRITYENLCSLRKSACEKRKIISPIHYGICGSNGPCSKRKCNHNSICVESEDLAFCECPSCESLEYHPVCGTNGKMYSNSCQLSREACLKEDDSLTVGDIKSCSGCANVTCDFHGYCHKGECHCPSLCDNEIDHVGSVCGTDDITYPSECQLKITACRERKNIMVASVGKCDICRGINCQYGAKCLDGVCVCPTNCPRHEERLCGTDYMTYLNECEMLKATCTAKNEGKIPISFLHHGPCRSSTKMTECHCSELGSEKLDCDQYGKCSCKPGINGDACELCFNGELLTERGCNGLFMPRGIDLERCGDETCKNGAHCVKGSCTCREECPYQSFPGSICASDGRTYDTECQLVDHICKSQKHLYITRYNPCQEPSISLIKPTRDIQDAGFNNQYQYPATPTSITVHGLLGDYCINDLDCSVHHGVCSETRQCICDTDYESSVNGRFCILSQEDQSPCSSNPCLGGGTCEEHDGTFTCFCPSNRMGNQCEMELSAHEPLVPLFNGLSSYVELAALEKVDHKLSMSIEFKSFDSNGLIFYAQQYDNGEGDFISLAIVKGYIEFRYNLGDGPVSIISSHPIKINNWHKVQAKRWHRDGILKMDSYPDVRGQTKGTLRSLDILTHPFIGGYPIKNINYLSINFGTSDFFSGCIREFKLGHKDIKIQSASEPKSRKRVDLGECQTAECKTSPCKNEGRCVEGLDGKYLCQCKKNYSGPECQEEKNACTRNPCKGGGECKLVKSEPICECPPGRKGTFCELVTLSDESAFTFVPSFNSKSYIELPTLRHVSKSFEIQVWFLTYQPNGMILYNGQNTNGHGDFLSLNLVNKKVQYRYDLGSGIANMTSKESVQIGQWHKVKITRKGPHGSLQLDDGQVVTGSSYAPLTELNLNLPLYLGGFKFSYTLSRNSDIVIGLDGAIQGLSVNGHLVEDLMEHAKDSRRITRFSGPPCDSHKCLNGGLCKPSFRSYTCKCRKNYIGKYCEKHLNVVDDKRPVHFNGKTYLKFMNKLTHMINTNETNMDLVEEDVQLIEWNEDFDTDDDEQIGQIIDDFDSDEETFDIYGRRGETNNKFYSTSLKGDFLAVVIVDGYPELSYKLGKKQNTLRIKSKKRINDDKWHRLKVIRRRRTGLIQVDKLKPIRGKSGTGASILNTNGKVWLGGKEPLPPGLPHQYYKGFKGCIRKVKIFRKRLDLLRHGDNSNLKLCSRT</sequence>
<dbReference type="InterPro" id="IPR001881">
    <property type="entry name" value="EGF-like_Ca-bd_dom"/>
</dbReference>
<feature type="transmembrane region" description="Helical" evidence="6">
    <location>
        <begin position="200"/>
        <end position="223"/>
    </location>
</feature>
<feature type="domain" description="EGF-like" evidence="8">
    <location>
        <begin position="1198"/>
        <end position="1235"/>
    </location>
</feature>
<dbReference type="PANTHER" id="PTHR15036">
    <property type="entry name" value="PIKACHURIN-LIKE PROTEIN"/>
    <property type="match status" value="1"/>
</dbReference>
<evidence type="ECO:0000313" key="10">
    <source>
        <dbReference type="EMBL" id="CAF2938217.1"/>
    </source>
</evidence>
<evidence type="ECO:0000256" key="2">
    <source>
        <dbReference type="ARBA" id="ARBA00023157"/>
    </source>
</evidence>
<feature type="domain" description="Kazal-like" evidence="9">
    <location>
        <begin position="838"/>
        <end position="892"/>
    </location>
</feature>
<dbReference type="SMART" id="SM00179">
    <property type="entry name" value="EGF_CA"/>
    <property type="match status" value="4"/>
</dbReference>
<feature type="disulfide bond" evidence="4">
    <location>
        <begin position="998"/>
        <end position="1007"/>
    </location>
</feature>
<dbReference type="Pfam" id="PF00054">
    <property type="entry name" value="Laminin_G_1"/>
    <property type="match status" value="3"/>
</dbReference>
<feature type="domain" description="Kazal-like" evidence="9">
    <location>
        <begin position="353"/>
        <end position="404"/>
    </location>
</feature>
<dbReference type="InterPro" id="IPR002350">
    <property type="entry name" value="Kazal_dom"/>
</dbReference>
<reference evidence="10" key="1">
    <citation type="submission" date="2021-02" db="EMBL/GenBank/DDBJ databases">
        <authorList>
            <person name="Bekaert M."/>
        </authorList>
    </citation>
    <scope>NUCLEOTIDE SEQUENCE</scope>
    <source>
        <strain evidence="10">IoA-00</strain>
    </source>
</reference>
<feature type="disulfide bond" evidence="4">
    <location>
        <begin position="1486"/>
        <end position="1495"/>
    </location>
</feature>
<dbReference type="PROSITE" id="PS50025">
    <property type="entry name" value="LAM_G_DOMAIN"/>
    <property type="match status" value="3"/>
</dbReference>
<feature type="domain" description="Laminin G" evidence="7">
    <location>
        <begin position="1532"/>
        <end position="1716"/>
    </location>
</feature>
<dbReference type="SUPFAM" id="SSF57196">
    <property type="entry name" value="EGF/Laminin"/>
    <property type="match status" value="1"/>
</dbReference>
<gene>
    <name evidence="10" type="ORF">LSAA_10320</name>
</gene>
<feature type="domain" description="Laminin G" evidence="7">
    <location>
        <begin position="1284"/>
        <end position="1464"/>
    </location>
</feature>
<feature type="domain" description="Kazal-like" evidence="9">
    <location>
        <begin position="557"/>
        <end position="625"/>
    </location>
</feature>
<dbReference type="InterPro" id="IPR050372">
    <property type="entry name" value="Neurexin-related_CASP"/>
</dbReference>
<evidence type="ECO:0000256" key="3">
    <source>
        <dbReference type="ARBA" id="ARBA00023180"/>
    </source>
</evidence>
<feature type="compositionally biased region" description="Polar residues" evidence="5">
    <location>
        <begin position="152"/>
        <end position="164"/>
    </location>
</feature>
<dbReference type="InterPro" id="IPR002049">
    <property type="entry name" value="LE_dom"/>
</dbReference>
<dbReference type="EMBL" id="HG994584">
    <property type="protein sequence ID" value="CAF2938217.1"/>
    <property type="molecule type" value="Genomic_DNA"/>
</dbReference>
<dbReference type="PROSITE" id="PS50026">
    <property type="entry name" value="EGF_3"/>
    <property type="match status" value="4"/>
</dbReference>
<dbReference type="InterPro" id="IPR013320">
    <property type="entry name" value="ConA-like_dom_sf"/>
</dbReference>
<feature type="disulfide bond" evidence="4">
    <location>
        <begin position="1225"/>
        <end position="1234"/>
    </location>
</feature>
<feature type="disulfide bond" evidence="4">
    <location>
        <begin position="1263"/>
        <end position="1272"/>
    </location>
</feature>
<dbReference type="CDD" id="cd00054">
    <property type="entry name" value="EGF_CA"/>
    <property type="match status" value="2"/>
</dbReference>
<dbReference type="SMART" id="SM00181">
    <property type="entry name" value="EGF"/>
    <property type="match status" value="7"/>
</dbReference>
<dbReference type="SMART" id="SM00280">
    <property type="entry name" value="KAZAL"/>
    <property type="match status" value="8"/>
</dbReference>
<feature type="domain" description="Laminin G" evidence="7">
    <location>
        <begin position="1017"/>
        <end position="1197"/>
    </location>
</feature>
<proteinExistence type="predicted"/>
<dbReference type="SUPFAM" id="SSF100895">
    <property type="entry name" value="Kazal-type serine protease inhibitors"/>
    <property type="match status" value="7"/>
</dbReference>
<name>A0A7R8CUQ0_LEPSM</name>
<dbReference type="GO" id="GO:0005576">
    <property type="term" value="C:extracellular region"/>
    <property type="evidence" value="ECO:0007669"/>
    <property type="project" value="UniProtKB-ARBA"/>
</dbReference>
<feature type="domain" description="Kazal-like" evidence="9">
    <location>
        <begin position="505"/>
        <end position="552"/>
    </location>
</feature>
<dbReference type="CDD" id="cd00104">
    <property type="entry name" value="KAZAL_FS"/>
    <property type="match status" value="7"/>
</dbReference>
<feature type="domain" description="Kazal-like" evidence="9">
    <location>
        <begin position="273"/>
        <end position="327"/>
    </location>
</feature>
<evidence type="ECO:0000259" key="8">
    <source>
        <dbReference type="PROSITE" id="PS50026"/>
    </source>
</evidence>
<dbReference type="PANTHER" id="PTHR15036:SF85">
    <property type="entry name" value="SP2353, ISOFORM A"/>
    <property type="match status" value="1"/>
</dbReference>
<dbReference type="SMART" id="SM00282">
    <property type="entry name" value="LamG"/>
    <property type="match status" value="3"/>
</dbReference>
<evidence type="ECO:0000256" key="6">
    <source>
        <dbReference type="SAM" id="Phobius"/>
    </source>
</evidence>
<dbReference type="FunFam" id="3.30.60.30:FF:000024">
    <property type="entry name" value="Transmembrane agrin"/>
    <property type="match status" value="1"/>
</dbReference>
<dbReference type="PROSITE" id="PS51465">
    <property type="entry name" value="KAZAL_2"/>
    <property type="match status" value="8"/>
</dbReference>
<dbReference type="Pfam" id="PF00053">
    <property type="entry name" value="EGF_laminin"/>
    <property type="match status" value="1"/>
</dbReference>
<dbReference type="GO" id="GO:0048513">
    <property type="term" value="P:animal organ development"/>
    <property type="evidence" value="ECO:0007669"/>
    <property type="project" value="UniProtKB-ARBA"/>
</dbReference>